<evidence type="ECO:0000256" key="1">
    <source>
        <dbReference type="SAM" id="Phobius"/>
    </source>
</evidence>
<name>A0A0C2WVB9_SERVB</name>
<protein>
    <submittedName>
        <fullName evidence="2">Uncharacterized protein</fullName>
    </submittedName>
</protein>
<sequence>MLVLLGAALWTVLGLLLTFMAITTYLWLTLSTAVAGSLMMFIVPGFFGLVYPLGSMFFESFGETE</sequence>
<dbReference type="AlphaFoldDB" id="A0A0C2WVB9"/>
<organism evidence="2 3">
    <name type="scientific">Serendipita vermifera MAFF 305830</name>
    <dbReference type="NCBI Taxonomy" id="933852"/>
    <lineage>
        <taxon>Eukaryota</taxon>
        <taxon>Fungi</taxon>
        <taxon>Dikarya</taxon>
        <taxon>Basidiomycota</taxon>
        <taxon>Agaricomycotina</taxon>
        <taxon>Agaricomycetes</taxon>
        <taxon>Sebacinales</taxon>
        <taxon>Serendipitaceae</taxon>
        <taxon>Serendipita</taxon>
    </lineage>
</organism>
<keyword evidence="1" id="KW-0812">Transmembrane</keyword>
<feature type="transmembrane region" description="Helical" evidence="1">
    <location>
        <begin position="31"/>
        <end position="51"/>
    </location>
</feature>
<evidence type="ECO:0000313" key="2">
    <source>
        <dbReference type="EMBL" id="KIM21347.1"/>
    </source>
</evidence>
<evidence type="ECO:0000313" key="3">
    <source>
        <dbReference type="Proteomes" id="UP000054097"/>
    </source>
</evidence>
<gene>
    <name evidence="2" type="ORF">M408DRAFT_333541</name>
</gene>
<accession>A0A0C2WVB9</accession>
<proteinExistence type="predicted"/>
<reference evidence="2 3" key="1">
    <citation type="submission" date="2014-04" db="EMBL/GenBank/DDBJ databases">
        <authorList>
            <consortium name="DOE Joint Genome Institute"/>
            <person name="Kuo A."/>
            <person name="Zuccaro A."/>
            <person name="Kohler A."/>
            <person name="Nagy L.G."/>
            <person name="Floudas D."/>
            <person name="Copeland A."/>
            <person name="Barry K.W."/>
            <person name="Cichocki N."/>
            <person name="Veneault-Fourrey C."/>
            <person name="LaButti K."/>
            <person name="Lindquist E.A."/>
            <person name="Lipzen A."/>
            <person name="Lundell T."/>
            <person name="Morin E."/>
            <person name="Murat C."/>
            <person name="Sun H."/>
            <person name="Tunlid A."/>
            <person name="Henrissat B."/>
            <person name="Grigoriev I.V."/>
            <person name="Hibbett D.S."/>
            <person name="Martin F."/>
            <person name="Nordberg H.P."/>
            <person name="Cantor M.N."/>
            <person name="Hua S.X."/>
        </authorList>
    </citation>
    <scope>NUCLEOTIDE SEQUENCE [LARGE SCALE GENOMIC DNA]</scope>
    <source>
        <strain evidence="2 3">MAFF 305830</strain>
    </source>
</reference>
<keyword evidence="1" id="KW-1133">Transmembrane helix</keyword>
<dbReference type="HOGENOM" id="CLU_2851151_0_0_1"/>
<dbReference type="EMBL" id="KN824386">
    <property type="protein sequence ID" value="KIM21347.1"/>
    <property type="molecule type" value="Genomic_DNA"/>
</dbReference>
<keyword evidence="1" id="KW-0472">Membrane</keyword>
<dbReference type="Proteomes" id="UP000054097">
    <property type="component" value="Unassembled WGS sequence"/>
</dbReference>
<dbReference type="OrthoDB" id="3225366at2759"/>
<keyword evidence="3" id="KW-1185">Reference proteome</keyword>
<reference evidence="3" key="2">
    <citation type="submission" date="2015-01" db="EMBL/GenBank/DDBJ databases">
        <title>Evolutionary Origins and Diversification of the Mycorrhizal Mutualists.</title>
        <authorList>
            <consortium name="DOE Joint Genome Institute"/>
            <consortium name="Mycorrhizal Genomics Consortium"/>
            <person name="Kohler A."/>
            <person name="Kuo A."/>
            <person name="Nagy L.G."/>
            <person name="Floudas D."/>
            <person name="Copeland A."/>
            <person name="Barry K.W."/>
            <person name="Cichocki N."/>
            <person name="Veneault-Fourrey C."/>
            <person name="LaButti K."/>
            <person name="Lindquist E.A."/>
            <person name="Lipzen A."/>
            <person name="Lundell T."/>
            <person name="Morin E."/>
            <person name="Murat C."/>
            <person name="Riley R."/>
            <person name="Ohm R."/>
            <person name="Sun H."/>
            <person name="Tunlid A."/>
            <person name="Henrissat B."/>
            <person name="Grigoriev I.V."/>
            <person name="Hibbett D.S."/>
            <person name="Martin F."/>
        </authorList>
    </citation>
    <scope>NUCLEOTIDE SEQUENCE [LARGE SCALE GENOMIC DNA]</scope>
    <source>
        <strain evidence="3">MAFF 305830</strain>
    </source>
</reference>